<evidence type="ECO:0000259" key="4">
    <source>
        <dbReference type="Pfam" id="PF13359"/>
    </source>
</evidence>
<feature type="region of interest" description="Disordered" evidence="3">
    <location>
        <begin position="70"/>
        <end position="92"/>
    </location>
</feature>
<keyword evidence="5" id="KW-0255">Endonuclease</keyword>
<dbReference type="GO" id="GO:0046872">
    <property type="term" value="F:metal ion binding"/>
    <property type="evidence" value="ECO:0007669"/>
    <property type="project" value="UniProtKB-KW"/>
</dbReference>
<dbReference type="InterPro" id="IPR027806">
    <property type="entry name" value="HARBI1_dom"/>
</dbReference>
<evidence type="ECO:0000256" key="1">
    <source>
        <dbReference type="ARBA" id="ARBA00001968"/>
    </source>
</evidence>
<gene>
    <name evidence="5" type="ORF">DdX_03149</name>
</gene>
<feature type="compositionally biased region" description="Acidic residues" evidence="3">
    <location>
        <begin position="71"/>
        <end position="92"/>
    </location>
</feature>
<protein>
    <submittedName>
        <fullName evidence="5">DDE superfamily endonuclease domain-containing protein</fullName>
    </submittedName>
</protein>
<accession>A0AAD4NCH8</accession>
<name>A0AAD4NCH8_9BILA</name>
<dbReference type="Proteomes" id="UP001201812">
    <property type="component" value="Unassembled WGS sequence"/>
</dbReference>
<proteinExistence type="predicted"/>
<dbReference type="AlphaFoldDB" id="A0AAD4NCH8"/>
<evidence type="ECO:0000256" key="2">
    <source>
        <dbReference type="ARBA" id="ARBA00022723"/>
    </source>
</evidence>
<feature type="domain" description="DDE Tnp4" evidence="4">
    <location>
        <begin position="7"/>
        <end position="61"/>
    </location>
</feature>
<comment type="caution">
    <text evidence="5">The sequence shown here is derived from an EMBL/GenBank/DDBJ whole genome shotgun (WGS) entry which is preliminary data.</text>
</comment>
<keyword evidence="5" id="KW-0378">Hydrolase</keyword>
<dbReference type="Pfam" id="PF13359">
    <property type="entry name" value="DDE_Tnp_4"/>
    <property type="match status" value="1"/>
</dbReference>
<keyword evidence="2" id="KW-0479">Metal-binding</keyword>
<reference evidence="5" key="1">
    <citation type="submission" date="2022-01" db="EMBL/GenBank/DDBJ databases">
        <title>Genome Sequence Resource for Two Populations of Ditylenchus destructor, the Migratory Endoparasitic Phytonematode.</title>
        <authorList>
            <person name="Zhang H."/>
            <person name="Lin R."/>
            <person name="Xie B."/>
        </authorList>
    </citation>
    <scope>NUCLEOTIDE SEQUENCE</scope>
    <source>
        <strain evidence="5">BazhouSP</strain>
    </source>
</reference>
<keyword evidence="5" id="KW-0540">Nuclease</keyword>
<evidence type="ECO:0000256" key="3">
    <source>
        <dbReference type="SAM" id="MobiDB-lite"/>
    </source>
</evidence>
<evidence type="ECO:0000313" key="5">
    <source>
        <dbReference type="EMBL" id="KAI1726429.1"/>
    </source>
</evidence>
<dbReference type="EMBL" id="JAKKPZ010000002">
    <property type="protein sequence ID" value="KAI1726429.1"/>
    <property type="molecule type" value="Genomic_DNA"/>
</dbReference>
<evidence type="ECO:0000313" key="6">
    <source>
        <dbReference type="Proteomes" id="UP001201812"/>
    </source>
</evidence>
<dbReference type="GO" id="GO:0004519">
    <property type="term" value="F:endonuclease activity"/>
    <property type="evidence" value="ECO:0007669"/>
    <property type="project" value="UniProtKB-KW"/>
</dbReference>
<keyword evidence="6" id="KW-1185">Reference proteome</keyword>
<organism evidence="5 6">
    <name type="scientific">Ditylenchus destructor</name>
    <dbReference type="NCBI Taxonomy" id="166010"/>
    <lineage>
        <taxon>Eukaryota</taxon>
        <taxon>Metazoa</taxon>
        <taxon>Ecdysozoa</taxon>
        <taxon>Nematoda</taxon>
        <taxon>Chromadorea</taxon>
        <taxon>Rhabditida</taxon>
        <taxon>Tylenchina</taxon>
        <taxon>Tylenchomorpha</taxon>
        <taxon>Sphaerularioidea</taxon>
        <taxon>Anguinidae</taxon>
        <taxon>Anguininae</taxon>
        <taxon>Ditylenchus</taxon>
    </lineage>
</organism>
<comment type="cofactor">
    <cofactor evidence="1">
        <name>a divalent metal cation</name>
        <dbReference type="ChEBI" id="CHEBI:60240"/>
    </cofactor>
</comment>
<sequence length="114" mass="13647">MRPHADPQYSNFYRAHAKTRRIVECAFGLWKNRFTCLKTGMRMKDPKFSCKIIKATGYLHNFLIQERTADENDDDDFMEQSHDEEVEEPAEEDYQNAANRFQFIYQEFRLLNAL</sequence>